<evidence type="ECO:0000256" key="4">
    <source>
        <dbReference type="ARBA" id="ARBA00023128"/>
    </source>
</evidence>
<dbReference type="InterPro" id="IPR036286">
    <property type="entry name" value="LexA/Signal_pep-like_sf"/>
</dbReference>
<name>A0A2K6NAS3_RHIRO</name>
<dbReference type="GO" id="GO:0042720">
    <property type="term" value="C:mitochondrial inner membrane peptidase complex"/>
    <property type="evidence" value="ECO:0007669"/>
    <property type="project" value="TreeGrafter"/>
</dbReference>
<dbReference type="GeneTree" id="ENSGT00940000166727"/>
<dbReference type="SUPFAM" id="SSF51306">
    <property type="entry name" value="LexA/Signal peptidase"/>
    <property type="match status" value="1"/>
</dbReference>
<protein>
    <recommendedName>
        <fullName evidence="8">Peptidase S26 domain-containing protein</fullName>
    </recommendedName>
</protein>
<reference evidence="6" key="2">
    <citation type="submission" date="2025-09" db="UniProtKB">
        <authorList>
            <consortium name="Ensembl"/>
        </authorList>
    </citation>
    <scope>IDENTIFICATION</scope>
</reference>
<comment type="subcellular location">
    <subcellularLocation>
        <location evidence="1">Mitochondrion inner membrane</location>
    </subcellularLocation>
</comment>
<dbReference type="AlphaFoldDB" id="A0A2K6NAS3"/>
<evidence type="ECO:0000256" key="3">
    <source>
        <dbReference type="ARBA" id="ARBA00022801"/>
    </source>
</evidence>
<evidence type="ECO:0000256" key="1">
    <source>
        <dbReference type="ARBA" id="ARBA00004273"/>
    </source>
</evidence>
<dbReference type="Gene3D" id="2.10.109.10">
    <property type="entry name" value="Umud Fragment, subunit A"/>
    <property type="match status" value="1"/>
</dbReference>
<dbReference type="GO" id="GO:0006465">
    <property type="term" value="P:signal peptide processing"/>
    <property type="evidence" value="ECO:0007669"/>
    <property type="project" value="InterPro"/>
</dbReference>
<reference evidence="6" key="1">
    <citation type="submission" date="2025-08" db="UniProtKB">
        <authorList>
            <consortium name="Ensembl"/>
        </authorList>
    </citation>
    <scope>IDENTIFICATION</scope>
</reference>
<keyword evidence="4" id="KW-0496">Mitochondrion</keyword>
<evidence type="ECO:0000256" key="2">
    <source>
        <dbReference type="ARBA" id="ARBA00022792"/>
    </source>
</evidence>
<dbReference type="OMA" id="NSTDSMY"/>
<accession>A0A2K6NAS3</accession>
<dbReference type="PANTHER" id="PTHR12383">
    <property type="entry name" value="PROTEASE FAMILY S26 MITOCHONDRIAL INNER MEMBRANE PROTEASE-RELATED"/>
    <property type="match status" value="1"/>
</dbReference>
<evidence type="ECO:0000313" key="6">
    <source>
        <dbReference type="Ensembl" id="ENSRROP00000001380.1"/>
    </source>
</evidence>
<dbReference type="InterPro" id="IPR052064">
    <property type="entry name" value="Mito_IMP1_subunit"/>
</dbReference>
<proteinExistence type="predicted"/>
<dbReference type="STRING" id="61622.ENSRROP00000001380"/>
<dbReference type="InterPro" id="IPR019533">
    <property type="entry name" value="Peptidase_S26"/>
</dbReference>
<keyword evidence="3" id="KW-0378">Hydrolase</keyword>
<dbReference type="Proteomes" id="UP000233200">
    <property type="component" value="Unplaced"/>
</dbReference>
<keyword evidence="2" id="KW-0999">Mitochondrion inner membrane</keyword>
<evidence type="ECO:0000313" key="7">
    <source>
        <dbReference type="Proteomes" id="UP000233200"/>
    </source>
</evidence>
<organism evidence="6 7">
    <name type="scientific">Rhinopithecus roxellana</name>
    <name type="common">Golden snub-nosed monkey</name>
    <name type="synonym">Pygathrix roxellana</name>
    <dbReference type="NCBI Taxonomy" id="61622"/>
    <lineage>
        <taxon>Eukaryota</taxon>
        <taxon>Metazoa</taxon>
        <taxon>Chordata</taxon>
        <taxon>Craniata</taxon>
        <taxon>Vertebrata</taxon>
        <taxon>Euteleostomi</taxon>
        <taxon>Mammalia</taxon>
        <taxon>Eutheria</taxon>
        <taxon>Euarchontoglires</taxon>
        <taxon>Primates</taxon>
        <taxon>Haplorrhini</taxon>
        <taxon>Catarrhini</taxon>
        <taxon>Cercopithecidae</taxon>
        <taxon>Colobinae</taxon>
        <taxon>Rhinopithecus</taxon>
    </lineage>
</organism>
<keyword evidence="7" id="KW-1185">Reference proteome</keyword>
<dbReference type="PANTHER" id="PTHR12383:SF16">
    <property type="entry name" value="MITOCHONDRIAL INNER MEMBRANE PROTEASE SUBUNIT 1"/>
    <property type="match status" value="1"/>
</dbReference>
<sequence>MGHVWLEGDNLQNSTDSMYYGPIPYGLIRVRIFWPGIWPLSDFGFLRANPNGHRFSDD</sequence>
<dbReference type="Ensembl" id="ENSRROT00000006139.1">
    <property type="protein sequence ID" value="ENSRROP00000001380.1"/>
    <property type="gene ID" value="ENSRROG00000005532.1"/>
</dbReference>
<dbReference type="GO" id="GO:0004252">
    <property type="term" value="F:serine-type endopeptidase activity"/>
    <property type="evidence" value="ECO:0007669"/>
    <property type="project" value="InterPro"/>
</dbReference>
<evidence type="ECO:0008006" key="8">
    <source>
        <dbReference type="Google" id="ProtNLM"/>
    </source>
</evidence>
<evidence type="ECO:0000256" key="5">
    <source>
        <dbReference type="ARBA" id="ARBA00023136"/>
    </source>
</evidence>
<dbReference type="GO" id="GO:0006627">
    <property type="term" value="P:protein processing involved in protein targeting to mitochondrion"/>
    <property type="evidence" value="ECO:0007669"/>
    <property type="project" value="TreeGrafter"/>
</dbReference>
<keyword evidence="5" id="KW-0472">Membrane</keyword>
<dbReference type="CDD" id="cd06530">
    <property type="entry name" value="S26_SPase_I"/>
    <property type="match status" value="1"/>
</dbReference>